<reference evidence="7 8" key="1">
    <citation type="submission" date="2017-08" db="EMBL/GenBank/DDBJ databases">
        <authorList>
            <person name="de Groot N.N."/>
        </authorList>
    </citation>
    <scope>NUCLEOTIDE SEQUENCE [LARGE SCALE GENOMIC DNA]</scope>
    <source>
        <strain evidence="7 8">JC228</strain>
    </source>
</reference>
<feature type="transmembrane region" description="Helical" evidence="6">
    <location>
        <begin position="140"/>
        <end position="158"/>
    </location>
</feature>
<evidence type="ECO:0000256" key="3">
    <source>
        <dbReference type="ARBA" id="ARBA00022692"/>
    </source>
</evidence>
<dbReference type="Proteomes" id="UP000219546">
    <property type="component" value="Unassembled WGS sequence"/>
</dbReference>
<keyword evidence="5 6" id="KW-0472">Membrane</keyword>
<name>A0A285CLB5_9BACI</name>
<keyword evidence="3 6" id="KW-0812">Transmembrane</keyword>
<evidence type="ECO:0000256" key="1">
    <source>
        <dbReference type="ARBA" id="ARBA00004651"/>
    </source>
</evidence>
<feature type="transmembrane region" description="Helical" evidence="6">
    <location>
        <begin position="99"/>
        <end position="120"/>
    </location>
</feature>
<dbReference type="OrthoDB" id="2602718at2"/>
<keyword evidence="8" id="KW-1185">Reference proteome</keyword>
<feature type="transmembrane region" description="Helical" evidence="6">
    <location>
        <begin position="70"/>
        <end position="87"/>
    </location>
</feature>
<evidence type="ECO:0000256" key="4">
    <source>
        <dbReference type="ARBA" id="ARBA00022989"/>
    </source>
</evidence>
<dbReference type="EMBL" id="OAOP01000002">
    <property type="protein sequence ID" value="SNX68330.1"/>
    <property type="molecule type" value="Genomic_DNA"/>
</dbReference>
<dbReference type="InterPro" id="IPR051461">
    <property type="entry name" value="UPF0750_membrane"/>
</dbReference>
<keyword evidence="4 6" id="KW-1133">Transmembrane helix</keyword>
<dbReference type="GO" id="GO:0005886">
    <property type="term" value="C:plasma membrane"/>
    <property type="evidence" value="ECO:0007669"/>
    <property type="project" value="UniProtKB-SubCell"/>
</dbReference>
<keyword evidence="2" id="KW-1003">Cell membrane</keyword>
<gene>
    <name evidence="7" type="ORF">SAMN05877753_102473</name>
</gene>
<dbReference type="PANTHER" id="PTHR33545">
    <property type="entry name" value="UPF0750 MEMBRANE PROTEIN YITT-RELATED"/>
    <property type="match status" value="1"/>
</dbReference>
<dbReference type="Pfam" id="PF02588">
    <property type="entry name" value="YitT_membrane"/>
    <property type="match status" value="1"/>
</dbReference>
<protein>
    <submittedName>
        <fullName evidence="7">Uncharacterized 5xTM membrane YitT family protein</fullName>
    </submittedName>
</protein>
<feature type="transmembrane region" description="Helical" evidence="6">
    <location>
        <begin position="6"/>
        <end position="29"/>
    </location>
</feature>
<evidence type="ECO:0000256" key="5">
    <source>
        <dbReference type="ARBA" id="ARBA00023136"/>
    </source>
</evidence>
<sequence>MLLKAIHIIIGSFLLSIGINGCFVPYHLLDGGMIGIGLIIHYLWGIPTGLVILFGSIPLFIMAFFVKRSLFYNSIHGLLISSLFIDLTAPISTWFHFPIIASALIGGILIGTGIGLMLLVETSTGGSDLVGQCISYWTKWNVGVIIFIIDGIVLLIGCRIIGTYAFLHSLLAVSAVGFATSTLVHFGKPSIN</sequence>
<organism evidence="7 8">
    <name type="scientific">Bacillus oleivorans</name>
    <dbReference type="NCBI Taxonomy" id="1448271"/>
    <lineage>
        <taxon>Bacteria</taxon>
        <taxon>Bacillati</taxon>
        <taxon>Bacillota</taxon>
        <taxon>Bacilli</taxon>
        <taxon>Bacillales</taxon>
        <taxon>Bacillaceae</taxon>
        <taxon>Bacillus</taxon>
    </lineage>
</organism>
<evidence type="ECO:0000313" key="8">
    <source>
        <dbReference type="Proteomes" id="UP000219546"/>
    </source>
</evidence>
<dbReference type="PANTHER" id="PTHR33545:SF5">
    <property type="entry name" value="UPF0750 MEMBRANE PROTEIN YITT"/>
    <property type="match status" value="1"/>
</dbReference>
<dbReference type="InterPro" id="IPR003740">
    <property type="entry name" value="YitT"/>
</dbReference>
<evidence type="ECO:0000256" key="6">
    <source>
        <dbReference type="SAM" id="Phobius"/>
    </source>
</evidence>
<evidence type="ECO:0000313" key="7">
    <source>
        <dbReference type="EMBL" id="SNX68330.1"/>
    </source>
</evidence>
<proteinExistence type="predicted"/>
<feature type="transmembrane region" description="Helical" evidence="6">
    <location>
        <begin position="165"/>
        <end position="186"/>
    </location>
</feature>
<comment type="subcellular location">
    <subcellularLocation>
        <location evidence="1">Cell membrane</location>
        <topology evidence="1">Multi-pass membrane protein</topology>
    </subcellularLocation>
</comment>
<feature type="transmembrane region" description="Helical" evidence="6">
    <location>
        <begin position="41"/>
        <end position="64"/>
    </location>
</feature>
<dbReference type="AlphaFoldDB" id="A0A285CLB5"/>
<evidence type="ECO:0000256" key="2">
    <source>
        <dbReference type="ARBA" id="ARBA00022475"/>
    </source>
</evidence>
<dbReference type="RefSeq" id="WP_097157654.1">
    <property type="nucleotide sequence ID" value="NZ_JBEPMQ010000001.1"/>
</dbReference>
<accession>A0A285CLB5</accession>